<evidence type="ECO:0000256" key="2">
    <source>
        <dbReference type="ARBA" id="ARBA00007671"/>
    </source>
</evidence>
<comment type="caution">
    <text evidence="7">The sequence shown here is derived from an EMBL/GenBank/DDBJ whole genome shotgun (WGS) entry which is preliminary data.</text>
</comment>
<evidence type="ECO:0000256" key="6">
    <source>
        <dbReference type="ARBA" id="ARBA00023295"/>
    </source>
</evidence>
<dbReference type="GO" id="GO:0005975">
    <property type="term" value="P:carbohydrate metabolic process"/>
    <property type="evidence" value="ECO:0007669"/>
    <property type="project" value="InterPro"/>
</dbReference>
<comment type="similarity">
    <text evidence="2">Belongs to the glycosyl hydrolase 100 family.</text>
</comment>
<name>A0A3P3F203_9BURK</name>
<evidence type="ECO:0000256" key="5">
    <source>
        <dbReference type="ARBA" id="ARBA00023277"/>
    </source>
</evidence>
<dbReference type="RefSeq" id="WP_124956269.1">
    <property type="nucleotide sequence ID" value="NZ_RQXU01000001.1"/>
</dbReference>
<dbReference type="GO" id="GO:0004564">
    <property type="term" value="F:beta-fructofuranosidase activity"/>
    <property type="evidence" value="ECO:0007669"/>
    <property type="project" value="UniProtKB-EC"/>
</dbReference>
<evidence type="ECO:0000256" key="4">
    <source>
        <dbReference type="ARBA" id="ARBA00022801"/>
    </source>
</evidence>
<evidence type="ECO:0000313" key="7">
    <source>
        <dbReference type="EMBL" id="RRH92517.1"/>
    </source>
</evidence>
<evidence type="ECO:0000256" key="1">
    <source>
        <dbReference type="ARBA" id="ARBA00000094"/>
    </source>
</evidence>
<reference evidence="7 8" key="1">
    <citation type="submission" date="2018-11" db="EMBL/GenBank/DDBJ databases">
        <title>The genome of Variovorax sp T529.</title>
        <authorList>
            <person name="Gao J."/>
        </authorList>
    </citation>
    <scope>NUCLEOTIDE SEQUENCE [LARGE SCALE GENOMIC DNA]</scope>
    <source>
        <strain evidence="7 8">T529</strain>
    </source>
</reference>
<dbReference type="EMBL" id="RQXU01000001">
    <property type="protein sequence ID" value="RRH92517.1"/>
    <property type="molecule type" value="Genomic_DNA"/>
</dbReference>
<dbReference type="Proteomes" id="UP000271590">
    <property type="component" value="Unassembled WGS sequence"/>
</dbReference>
<accession>A0A3P3F203</accession>
<comment type="catalytic activity">
    <reaction evidence="1">
        <text>Hydrolysis of terminal non-reducing beta-D-fructofuranoside residues in beta-D-fructofuranosides.</text>
        <dbReference type="EC" id="3.2.1.26"/>
    </reaction>
</comment>
<dbReference type="InterPro" id="IPR008928">
    <property type="entry name" value="6-hairpin_glycosidase_sf"/>
</dbReference>
<protein>
    <recommendedName>
        <fullName evidence="3">beta-fructofuranosidase</fullName>
        <ecNumber evidence="3">3.2.1.26</ecNumber>
    </recommendedName>
</protein>
<keyword evidence="5" id="KW-0119">Carbohydrate metabolism</keyword>
<sequence>MTTPDATSLALIDDCSQASLQLLERNLTPHGILAATRTEAAVARRYTRIFGRDAAICVMAMCGSGVPALEQGAVASLDALAAQQAANGQIPKYVDPDGQDADFWYLGCIDATLWWLIAVDHVRRHGQVGATHWRGEVQRAIGWLLAQEHQHFRLLQQNEASDWADIMPRSGYVLYTNALWYEVKRRFALDHAEATQHHFNHLFNPFQQDLPEYHRARLLRHYARRGRADPGLYLSFVNLSFVGDEGDVFGNVLAIQGGLADSEMANRIVRTIAAARACEPYPVRVVLHPLTREHALWRPYMARHQQNVVHQYHNGGIWPFVGGFWVMALARLGLHDMAWPELARLAHVNQLGGWRFTEWFHGRTLAPMGMAGQSWNAAAFLLARRALEGSGAGW</sequence>
<dbReference type="Gene3D" id="1.50.10.10">
    <property type="match status" value="1"/>
</dbReference>
<gene>
    <name evidence="7" type="ORF">EH244_01480</name>
</gene>
<dbReference type="Pfam" id="PF12899">
    <property type="entry name" value="Glyco_hydro_100"/>
    <property type="match status" value="1"/>
</dbReference>
<keyword evidence="6" id="KW-0326">Glycosidase</keyword>
<evidence type="ECO:0000313" key="8">
    <source>
        <dbReference type="Proteomes" id="UP000271590"/>
    </source>
</evidence>
<dbReference type="GO" id="GO:0033926">
    <property type="term" value="F:endo-alpha-N-acetylgalactosaminidase activity"/>
    <property type="evidence" value="ECO:0007669"/>
    <property type="project" value="InterPro"/>
</dbReference>
<dbReference type="SUPFAM" id="SSF48208">
    <property type="entry name" value="Six-hairpin glycosidases"/>
    <property type="match status" value="1"/>
</dbReference>
<proteinExistence type="inferred from homology"/>
<dbReference type="InterPro" id="IPR024746">
    <property type="entry name" value="Glyco_hydro_100"/>
</dbReference>
<keyword evidence="4 7" id="KW-0378">Hydrolase</keyword>
<evidence type="ECO:0000256" key="3">
    <source>
        <dbReference type="ARBA" id="ARBA00012758"/>
    </source>
</evidence>
<dbReference type="InterPro" id="IPR012341">
    <property type="entry name" value="6hp_glycosidase-like_sf"/>
</dbReference>
<organism evidence="7 8">
    <name type="scientific">Variovorax beijingensis</name>
    <dbReference type="NCBI Taxonomy" id="2496117"/>
    <lineage>
        <taxon>Bacteria</taxon>
        <taxon>Pseudomonadati</taxon>
        <taxon>Pseudomonadota</taxon>
        <taxon>Betaproteobacteria</taxon>
        <taxon>Burkholderiales</taxon>
        <taxon>Comamonadaceae</taxon>
        <taxon>Variovorax</taxon>
    </lineage>
</organism>
<dbReference type="AlphaFoldDB" id="A0A3P3F203"/>
<dbReference type="EC" id="3.2.1.26" evidence="3"/>